<dbReference type="AlphaFoldDB" id="A0A9D1AID9"/>
<feature type="domain" description="VOC" evidence="1">
    <location>
        <begin position="81"/>
        <end position="207"/>
    </location>
</feature>
<dbReference type="Pfam" id="PF18029">
    <property type="entry name" value="Glyoxalase_6"/>
    <property type="match status" value="1"/>
</dbReference>
<dbReference type="SUPFAM" id="SSF54593">
    <property type="entry name" value="Glyoxalase/Bleomycin resistance protein/Dihydroxybiphenyl dioxygenase"/>
    <property type="match status" value="1"/>
</dbReference>
<organism evidence="2 3">
    <name type="scientific">Candidatus Egerieicola pullicola</name>
    <dbReference type="NCBI Taxonomy" id="2840775"/>
    <lineage>
        <taxon>Bacteria</taxon>
        <taxon>Bacillati</taxon>
        <taxon>Bacillota</taxon>
        <taxon>Clostridia</taxon>
        <taxon>Eubacteriales</taxon>
        <taxon>Oscillospiraceae</taxon>
        <taxon>Oscillospiraceae incertae sedis</taxon>
        <taxon>Candidatus Egerieicola</taxon>
    </lineage>
</organism>
<protein>
    <recommendedName>
        <fullName evidence="1">VOC domain-containing protein</fullName>
    </recommendedName>
</protein>
<dbReference type="PANTHER" id="PTHR33993">
    <property type="entry name" value="GLYOXALASE-RELATED"/>
    <property type="match status" value="1"/>
</dbReference>
<dbReference type="InterPro" id="IPR037523">
    <property type="entry name" value="VOC_core"/>
</dbReference>
<evidence type="ECO:0000313" key="2">
    <source>
        <dbReference type="EMBL" id="HIR40564.1"/>
    </source>
</evidence>
<proteinExistence type="predicted"/>
<reference evidence="2" key="1">
    <citation type="submission" date="2020-10" db="EMBL/GenBank/DDBJ databases">
        <authorList>
            <person name="Gilroy R."/>
        </authorList>
    </citation>
    <scope>NUCLEOTIDE SEQUENCE</scope>
    <source>
        <strain evidence="2">CHK184-25365</strain>
    </source>
</reference>
<evidence type="ECO:0000313" key="3">
    <source>
        <dbReference type="Proteomes" id="UP000886749"/>
    </source>
</evidence>
<dbReference type="InterPro" id="IPR029068">
    <property type="entry name" value="Glyas_Bleomycin-R_OHBP_Dase"/>
</dbReference>
<dbReference type="Gene3D" id="2.20.28.10">
    <property type="match status" value="1"/>
</dbReference>
<dbReference type="Gene3D" id="3.10.180.10">
    <property type="entry name" value="2,3-Dihydroxybiphenyl 1,2-Dioxygenase, domain 1"/>
    <property type="match status" value="1"/>
</dbReference>
<comment type="caution">
    <text evidence="2">The sequence shown here is derived from an EMBL/GenBank/DDBJ whole genome shotgun (WGS) entry which is preliminary data.</text>
</comment>
<sequence>MKYIYTCFKCGFPFAVDESECPERCPSCSAPKSQYLVEPWNGSIEKRRIHVDPPEPDPNWDKYDVSYHHPKHFPAKTRHGRVRRFVMEYSDPQKTKDFYTDVFDWDIVPVECDQDNPRPEMFCATGPGFENWEPKFPSFGYGLLKPQETDDTGVYPRFVVEVDNIDELLPKIEAYGGKIIKGKYEFDGKLYAVLQDSEGNPFYVWQTPDDVTFDEPESQNYYHWDRTPQ</sequence>
<evidence type="ECO:0000259" key="1">
    <source>
        <dbReference type="PROSITE" id="PS51819"/>
    </source>
</evidence>
<dbReference type="EMBL" id="DVGY01000047">
    <property type="protein sequence ID" value="HIR40564.1"/>
    <property type="molecule type" value="Genomic_DNA"/>
</dbReference>
<accession>A0A9D1AID9</accession>
<dbReference type="InterPro" id="IPR041581">
    <property type="entry name" value="Glyoxalase_6"/>
</dbReference>
<dbReference type="Proteomes" id="UP000886749">
    <property type="component" value="Unassembled WGS sequence"/>
</dbReference>
<name>A0A9D1AID9_9FIRM</name>
<dbReference type="CDD" id="cd00350">
    <property type="entry name" value="rubredoxin_like"/>
    <property type="match status" value="1"/>
</dbReference>
<dbReference type="InterPro" id="IPR052164">
    <property type="entry name" value="Anthracycline_SecMetBiosynth"/>
</dbReference>
<gene>
    <name evidence="2" type="ORF">IAB36_01915</name>
</gene>
<reference evidence="2" key="2">
    <citation type="journal article" date="2021" name="PeerJ">
        <title>Extensive microbial diversity within the chicken gut microbiome revealed by metagenomics and culture.</title>
        <authorList>
            <person name="Gilroy R."/>
            <person name="Ravi A."/>
            <person name="Getino M."/>
            <person name="Pursley I."/>
            <person name="Horton D.L."/>
            <person name="Alikhan N.F."/>
            <person name="Baker D."/>
            <person name="Gharbi K."/>
            <person name="Hall N."/>
            <person name="Watson M."/>
            <person name="Adriaenssens E.M."/>
            <person name="Foster-Nyarko E."/>
            <person name="Jarju S."/>
            <person name="Secka A."/>
            <person name="Antonio M."/>
            <person name="Oren A."/>
            <person name="Chaudhuri R.R."/>
            <person name="La Ragione R."/>
            <person name="Hildebrand F."/>
            <person name="Pallen M.J."/>
        </authorList>
    </citation>
    <scope>NUCLEOTIDE SEQUENCE</scope>
    <source>
        <strain evidence="2">CHK184-25365</strain>
    </source>
</reference>
<dbReference type="PROSITE" id="PS51819">
    <property type="entry name" value="VOC"/>
    <property type="match status" value="1"/>
</dbReference>
<dbReference type="PANTHER" id="PTHR33993:SF2">
    <property type="entry name" value="VOC DOMAIN-CONTAINING PROTEIN"/>
    <property type="match status" value="1"/>
</dbReference>